<proteinExistence type="predicted"/>
<dbReference type="Pfam" id="PF04612">
    <property type="entry name" value="T2SSM"/>
    <property type="match status" value="1"/>
</dbReference>
<sequence length="155" mass="16923">MNKLKEFWQQRNPRERLYLSVCGSFAAFAILYAGIWQPISTSRAQLGKQVPQMQLQLTELQRQLAQLKSSPAGPSRNGDLRAAVQASLDAKSATADIQVLSADKLQIKIAQIRFADALPLLAALRSETGSRISSLQVSGPAHNGLVQLSAIVERQ</sequence>
<organism evidence="3 4">
    <name type="scientific">Iodobacter arcticus</name>
    <dbReference type="NCBI Taxonomy" id="590593"/>
    <lineage>
        <taxon>Bacteria</taxon>
        <taxon>Pseudomonadati</taxon>
        <taxon>Pseudomonadota</taxon>
        <taxon>Betaproteobacteria</taxon>
        <taxon>Neisseriales</taxon>
        <taxon>Chitinibacteraceae</taxon>
        <taxon>Iodobacter</taxon>
    </lineage>
</organism>
<dbReference type="InterPro" id="IPR007690">
    <property type="entry name" value="T2SS_GspM"/>
</dbReference>
<evidence type="ECO:0000256" key="2">
    <source>
        <dbReference type="SAM" id="Phobius"/>
    </source>
</evidence>
<evidence type="ECO:0000313" key="3">
    <source>
        <dbReference type="EMBL" id="MFC7421144.1"/>
    </source>
</evidence>
<keyword evidence="1" id="KW-0175">Coiled coil</keyword>
<evidence type="ECO:0000313" key="4">
    <source>
        <dbReference type="Proteomes" id="UP001596473"/>
    </source>
</evidence>
<dbReference type="Proteomes" id="UP001596473">
    <property type="component" value="Unassembled WGS sequence"/>
</dbReference>
<keyword evidence="2" id="KW-0812">Transmembrane</keyword>
<evidence type="ECO:0000256" key="1">
    <source>
        <dbReference type="SAM" id="Coils"/>
    </source>
</evidence>
<protein>
    <submittedName>
        <fullName evidence="3">Type II secretion system protein GspM</fullName>
    </submittedName>
</protein>
<dbReference type="EMBL" id="JBHTBQ010000033">
    <property type="protein sequence ID" value="MFC7421144.1"/>
    <property type="molecule type" value="Genomic_DNA"/>
</dbReference>
<gene>
    <name evidence="3" type="primary">gspM</name>
    <name evidence="3" type="ORF">ACFQNF_14865</name>
</gene>
<name>A0ABW2R041_9NEIS</name>
<feature type="transmembrane region" description="Helical" evidence="2">
    <location>
        <begin position="17"/>
        <end position="36"/>
    </location>
</feature>
<keyword evidence="2" id="KW-0472">Membrane</keyword>
<dbReference type="RefSeq" id="WP_380188717.1">
    <property type="nucleotide sequence ID" value="NZ_JBHTBQ010000033.1"/>
</dbReference>
<comment type="caution">
    <text evidence="3">The sequence shown here is derived from an EMBL/GenBank/DDBJ whole genome shotgun (WGS) entry which is preliminary data.</text>
</comment>
<keyword evidence="4" id="KW-1185">Reference proteome</keyword>
<feature type="coiled-coil region" evidence="1">
    <location>
        <begin position="43"/>
        <end position="70"/>
    </location>
</feature>
<keyword evidence="2" id="KW-1133">Transmembrane helix</keyword>
<dbReference type="Gene3D" id="3.30.1360.100">
    <property type="entry name" value="General secretion pathway protein M, EpsM"/>
    <property type="match status" value="1"/>
</dbReference>
<reference evidence="4" key="1">
    <citation type="journal article" date="2019" name="Int. J. Syst. Evol. Microbiol.">
        <title>The Global Catalogue of Microorganisms (GCM) 10K type strain sequencing project: providing services to taxonomists for standard genome sequencing and annotation.</title>
        <authorList>
            <consortium name="The Broad Institute Genomics Platform"/>
            <consortium name="The Broad Institute Genome Sequencing Center for Infectious Disease"/>
            <person name="Wu L."/>
            <person name="Ma J."/>
        </authorList>
    </citation>
    <scope>NUCLEOTIDE SEQUENCE [LARGE SCALE GENOMIC DNA]</scope>
    <source>
        <strain evidence="4">CCUG 62945</strain>
    </source>
</reference>
<accession>A0ABW2R041</accession>